<organism evidence="1 2">
    <name type="scientific">Streptomyces orinoci</name>
    <name type="common">Streptoverticillium orinoci</name>
    <dbReference type="NCBI Taxonomy" id="67339"/>
    <lineage>
        <taxon>Bacteria</taxon>
        <taxon>Bacillati</taxon>
        <taxon>Actinomycetota</taxon>
        <taxon>Actinomycetes</taxon>
        <taxon>Kitasatosporales</taxon>
        <taxon>Streptomycetaceae</taxon>
        <taxon>Streptomyces</taxon>
    </lineage>
</organism>
<dbReference type="Proteomes" id="UP001552594">
    <property type="component" value="Unassembled WGS sequence"/>
</dbReference>
<evidence type="ECO:0000313" key="2">
    <source>
        <dbReference type="Proteomes" id="UP001552594"/>
    </source>
</evidence>
<comment type="caution">
    <text evidence="1">The sequence shown here is derived from an EMBL/GenBank/DDBJ whole genome shotgun (WGS) entry which is preliminary data.</text>
</comment>
<keyword evidence="2" id="KW-1185">Reference proteome</keyword>
<dbReference type="EMBL" id="JBFAUK010000031">
    <property type="protein sequence ID" value="MEV5510324.1"/>
    <property type="molecule type" value="Genomic_DNA"/>
</dbReference>
<protein>
    <submittedName>
        <fullName evidence="1">Uncharacterized protein</fullName>
    </submittedName>
</protein>
<dbReference type="RefSeq" id="WP_109279944.1">
    <property type="nucleotide sequence ID" value="NZ_JBFAUK010000031.1"/>
</dbReference>
<gene>
    <name evidence="1" type="ORF">AB0L16_28515</name>
</gene>
<sequence length="66" mass="7219">MPCPGGKLYACLKSSGRMGWLEGPDGRRWYTVRDAEKFAGAIADAGFMVDRVDPGFHAEAWATRKG</sequence>
<name>A0ABV3K594_STRON</name>
<accession>A0ABV3K594</accession>
<proteinExistence type="predicted"/>
<reference evidence="1 2" key="1">
    <citation type="submission" date="2024-06" db="EMBL/GenBank/DDBJ databases">
        <title>The Natural Products Discovery Center: Release of the First 8490 Sequenced Strains for Exploring Actinobacteria Biosynthetic Diversity.</title>
        <authorList>
            <person name="Kalkreuter E."/>
            <person name="Kautsar S.A."/>
            <person name="Yang D."/>
            <person name="Bader C.D."/>
            <person name="Teijaro C.N."/>
            <person name="Fluegel L."/>
            <person name="Davis C.M."/>
            <person name="Simpson J.R."/>
            <person name="Lauterbach L."/>
            <person name="Steele A.D."/>
            <person name="Gui C."/>
            <person name="Meng S."/>
            <person name="Li G."/>
            <person name="Viehrig K."/>
            <person name="Ye F."/>
            <person name="Su P."/>
            <person name="Kiefer A.F."/>
            <person name="Nichols A."/>
            <person name="Cepeda A.J."/>
            <person name="Yan W."/>
            <person name="Fan B."/>
            <person name="Jiang Y."/>
            <person name="Adhikari A."/>
            <person name="Zheng C.-J."/>
            <person name="Schuster L."/>
            <person name="Cowan T.M."/>
            <person name="Smanski M.J."/>
            <person name="Chevrette M.G."/>
            <person name="De Carvalho L.P.S."/>
            <person name="Shen B."/>
        </authorList>
    </citation>
    <scope>NUCLEOTIDE SEQUENCE [LARGE SCALE GENOMIC DNA]</scope>
    <source>
        <strain evidence="1 2">NPDC052347</strain>
    </source>
</reference>
<evidence type="ECO:0000313" key="1">
    <source>
        <dbReference type="EMBL" id="MEV5510324.1"/>
    </source>
</evidence>